<keyword evidence="1" id="KW-1185">Reference proteome</keyword>
<proteinExistence type="predicted"/>
<protein>
    <submittedName>
        <fullName evidence="2">ENTH domain-containing protein</fullName>
    </submittedName>
</protein>
<dbReference type="WBParaSite" id="L893_g9627.t1">
    <property type="protein sequence ID" value="L893_g9627.t1"/>
    <property type="gene ID" value="L893_g9627"/>
</dbReference>
<name>A0A1I8AVJ6_9BILA</name>
<accession>A0A1I8AVJ6</accession>
<dbReference type="Proteomes" id="UP000095287">
    <property type="component" value="Unplaced"/>
</dbReference>
<reference evidence="2" key="1">
    <citation type="submission" date="2016-11" db="UniProtKB">
        <authorList>
            <consortium name="WormBaseParasite"/>
        </authorList>
    </citation>
    <scope>IDENTIFICATION</scope>
</reference>
<evidence type="ECO:0000313" key="2">
    <source>
        <dbReference type="WBParaSite" id="L893_g9627.t1"/>
    </source>
</evidence>
<evidence type="ECO:0000313" key="1">
    <source>
        <dbReference type="Proteomes" id="UP000095287"/>
    </source>
</evidence>
<sequence>MSGHLLRFMTIRPFRAKLDILHVRCTKLQHSALFLLHRVVSASVDFIPADVIDYERSHSVCQVSANPLDASSIIRFAAGQMAASHA</sequence>
<organism evidence="1 2">
    <name type="scientific">Steinernema glaseri</name>
    <dbReference type="NCBI Taxonomy" id="37863"/>
    <lineage>
        <taxon>Eukaryota</taxon>
        <taxon>Metazoa</taxon>
        <taxon>Ecdysozoa</taxon>
        <taxon>Nematoda</taxon>
        <taxon>Chromadorea</taxon>
        <taxon>Rhabditida</taxon>
        <taxon>Tylenchina</taxon>
        <taxon>Panagrolaimomorpha</taxon>
        <taxon>Strongyloidoidea</taxon>
        <taxon>Steinernematidae</taxon>
        <taxon>Steinernema</taxon>
    </lineage>
</organism>
<dbReference type="AlphaFoldDB" id="A0A1I8AVJ6"/>